<dbReference type="AlphaFoldDB" id="A0A226CYP4"/>
<protein>
    <submittedName>
        <fullName evidence="1">Uncharacterized protein</fullName>
    </submittedName>
</protein>
<evidence type="ECO:0000313" key="2">
    <source>
        <dbReference type="Proteomes" id="UP000198287"/>
    </source>
</evidence>
<comment type="caution">
    <text evidence="1">The sequence shown here is derived from an EMBL/GenBank/DDBJ whole genome shotgun (WGS) entry which is preliminary data.</text>
</comment>
<dbReference type="EMBL" id="LNIX01000053">
    <property type="protein sequence ID" value="OXA37734.1"/>
    <property type="molecule type" value="Genomic_DNA"/>
</dbReference>
<evidence type="ECO:0000313" key="1">
    <source>
        <dbReference type="EMBL" id="OXA37734.1"/>
    </source>
</evidence>
<name>A0A226CYP4_FOLCA</name>
<organism evidence="1 2">
    <name type="scientific">Folsomia candida</name>
    <name type="common">Springtail</name>
    <dbReference type="NCBI Taxonomy" id="158441"/>
    <lineage>
        <taxon>Eukaryota</taxon>
        <taxon>Metazoa</taxon>
        <taxon>Ecdysozoa</taxon>
        <taxon>Arthropoda</taxon>
        <taxon>Hexapoda</taxon>
        <taxon>Collembola</taxon>
        <taxon>Entomobryomorpha</taxon>
        <taxon>Isotomoidea</taxon>
        <taxon>Isotomidae</taxon>
        <taxon>Proisotominae</taxon>
        <taxon>Folsomia</taxon>
    </lineage>
</organism>
<keyword evidence="2" id="KW-1185">Reference proteome</keyword>
<dbReference type="Proteomes" id="UP000198287">
    <property type="component" value="Unassembled WGS sequence"/>
</dbReference>
<proteinExistence type="predicted"/>
<gene>
    <name evidence="1" type="ORF">Fcan01_27553</name>
</gene>
<sequence>MGPYHISKGDQNLVARGRGPPLLSLTECTKLLHVVILLGVSFLGFSWSVCQAQSTTQSTTCVVGDPDRVSPLPGVWNNICVVMCPPRGGCGSENFSCPNGGPLCNRTSHCCQCVTNQCQDTAGCNWMYCPDGETPNCILKREGTHALQVMTENARKTNFLATVLQIMTGIAVRTDHKLQGYVELTDIEKSASVLKRAQQKLVANAQVCRAQVSCTLLTNHFATLHRITVNVLGISYFCRIYKCRNTNDCSMSCPVGKTASCILKKLGSECVCIDDNYCTTNGTELCPFAMFSGASFATYHRYCSDNQSRIPRLCRADRNREECNCAPGCYYTSDCDDGTQATCDTGMHIECINTTCMCHKEVCE</sequence>
<reference evidence="1 2" key="1">
    <citation type="submission" date="2015-12" db="EMBL/GenBank/DDBJ databases">
        <title>The genome of Folsomia candida.</title>
        <authorList>
            <person name="Faddeeva A."/>
            <person name="Derks M.F."/>
            <person name="Anvar Y."/>
            <person name="Smit S."/>
            <person name="Van Straalen N."/>
            <person name="Roelofs D."/>
        </authorList>
    </citation>
    <scope>NUCLEOTIDE SEQUENCE [LARGE SCALE GENOMIC DNA]</scope>
    <source>
        <strain evidence="1 2">VU population</strain>
        <tissue evidence="1">Whole body</tissue>
    </source>
</reference>
<accession>A0A226CYP4</accession>